<dbReference type="EMBL" id="JAAGAX010000008">
    <property type="protein sequence ID" value="KAF2304947.1"/>
    <property type="molecule type" value="Genomic_DNA"/>
</dbReference>
<dbReference type="GO" id="GO:0005634">
    <property type="term" value="C:nucleus"/>
    <property type="evidence" value="ECO:0007669"/>
    <property type="project" value="UniProtKB-SubCell"/>
</dbReference>
<evidence type="ECO:0000256" key="1">
    <source>
        <dbReference type="ARBA" id="ARBA00004123"/>
    </source>
</evidence>
<evidence type="ECO:0000256" key="4">
    <source>
        <dbReference type="ARBA" id="ARBA00023242"/>
    </source>
</evidence>
<keyword evidence="8" id="KW-1185">Reference proteome</keyword>
<dbReference type="InterPro" id="IPR009057">
    <property type="entry name" value="Homeodomain-like_sf"/>
</dbReference>
<evidence type="ECO:0000313" key="8">
    <source>
        <dbReference type="Proteomes" id="UP000467840"/>
    </source>
</evidence>
<comment type="caution">
    <text evidence="7">The sequence shown here is derived from an EMBL/GenBank/DDBJ whole genome shotgun (WGS) entry which is preliminary data.</text>
</comment>
<reference evidence="7 8" key="1">
    <citation type="journal article" date="2020" name="Mol. Plant">
        <title>The Chromosome-Based Rubber Tree Genome Provides New Insights into Spurge Genome Evolution and Rubber Biosynthesis.</title>
        <authorList>
            <person name="Liu J."/>
            <person name="Shi C."/>
            <person name="Shi C.C."/>
            <person name="Li W."/>
            <person name="Zhang Q.J."/>
            <person name="Zhang Y."/>
            <person name="Li K."/>
            <person name="Lu H.F."/>
            <person name="Shi C."/>
            <person name="Zhu S.T."/>
            <person name="Xiao Z.Y."/>
            <person name="Nan H."/>
            <person name="Yue Y."/>
            <person name="Zhu X.G."/>
            <person name="Wu Y."/>
            <person name="Hong X.N."/>
            <person name="Fan G.Y."/>
            <person name="Tong Y."/>
            <person name="Zhang D."/>
            <person name="Mao C.L."/>
            <person name="Liu Y.L."/>
            <person name="Hao S.J."/>
            <person name="Liu W.Q."/>
            <person name="Lv M.Q."/>
            <person name="Zhang H.B."/>
            <person name="Liu Y."/>
            <person name="Hu-Tang G.R."/>
            <person name="Wang J.P."/>
            <person name="Wang J.H."/>
            <person name="Sun Y.H."/>
            <person name="Ni S.B."/>
            <person name="Chen W.B."/>
            <person name="Zhang X.C."/>
            <person name="Jiao Y.N."/>
            <person name="Eichler E.E."/>
            <person name="Li G.H."/>
            <person name="Liu X."/>
            <person name="Gao L.Z."/>
        </authorList>
    </citation>
    <scope>NUCLEOTIDE SEQUENCE [LARGE SCALE GENOMIC DNA]</scope>
    <source>
        <strain evidence="8">cv. GT1</strain>
        <tissue evidence="7">Leaf</tissue>
    </source>
</reference>
<evidence type="ECO:0000313" key="7">
    <source>
        <dbReference type="EMBL" id="KAF2304947.1"/>
    </source>
</evidence>
<accession>A0A6A6LWQ9</accession>
<dbReference type="PROSITE" id="PS51294">
    <property type="entry name" value="HTH_MYB"/>
    <property type="match status" value="1"/>
</dbReference>
<evidence type="ECO:0000256" key="3">
    <source>
        <dbReference type="ARBA" id="ARBA00023163"/>
    </source>
</evidence>
<proteinExistence type="predicted"/>
<comment type="subcellular location">
    <subcellularLocation>
        <location evidence="1">Nucleus</location>
    </subcellularLocation>
</comment>
<feature type="region of interest" description="Disordered" evidence="5">
    <location>
        <begin position="1"/>
        <end position="21"/>
    </location>
</feature>
<sequence length="504" mass="54463">MKRLLVDGETSPKAGPSSSLDISDYGLKSPCDVRISRRRSANHNLPPAGAISLKSPMVRPYVRSKMPRLRWTPDLHHCFVHAVERLGGEDRATPKMVLQIMNVKGLTISHVKSHLQMYRSMKHEQMIQEAVLEAQRNDKAPGIQYSNYFSHRDSMSCLENHHLEDQGLNNNLLPYQDHGTHNPKDNVQDKNRQSLEDLAEIAQRVEGDKMSLLLNSKASESVLKLRKAESLGVDDVCLELTLDPTWKVETTIYGRRKAHLKSSSKLMKLNDGLFLLFILGLLVFPTDGRKLFVIKKGAAGEEKTFFFFPGYNGAGSTFNGGGGGGGGFGGGGGGVDKMRDLALVVELEVGMGTELEVEAVVEAVVEEAEVVVVATISLVEWVEVLALEVALGLAAVVEGLVVAGVGVEVEVGAEIIPTKTGDVVEEARVEVVVEKVQAVETQVCGGGGGGGEVGGEAVQVAMQVLVNGLVMAAVLVWNCVYYNGFPGEDKGTFVPDHVDADEQQ</sequence>
<evidence type="ECO:0000259" key="6">
    <source>
        <dbReference type="PROSITE" id="PS51294"/>
    </source>
</evidence>
<dbReference type="Pfam" id="PF00249">
    <property type="entry name" value="Myb_DNA-binding"/>
    <property type="match status" value="1"/>
</dbReference>
<keyword evidence="4" id="KW-0539">Nucleus</keyword>
<dbReference type="InterPro" id="IPR006447">
    <property type="entry name" value="Myb_dom_plants"/>
</dbReference>
<keyword evidence="3" id="KW-0804">Transcription</keyword>
<organism evidence="7 8">
    <name type="scientific">Hevea brasiliensis</name>
    <name type="common">Para rubber tree</name>
    <name type="synonym">Siphonia brasiliensis</name>
    <dbReference type="NCBI Taxonomy" id="3981"/>
    <lineage>
        <taxon>Eukaryota</taxon>
        <taxon>Viridiplantae</taxon>
        <taxon>Streptophyta</taxon>
        <taxon>Embryophyta</taxon>
        <taxon>Tracheophyta</taxon>
        <taxon>Spermatophyta</taxon>
        <taxon>Magnoliopsida</taxon>
        <taxon>eudicotyledons</taxon>
        <taxon>Gunneridae</taxon>
        <taxon>Pentapetalae</taxon>
        <taxon>rosids</taxon>
        <taxon>fabids</taxon>
        <taxon>Malpighiales</taxon>
        <taxon>Euphorbiaceae</taxon>
        <taxon>Crotonoideae</taxon>
        <taxon>Micrandreae</taxon>
        <taxon>Hevea</taxon>
    </lineage>
</organism>
<name>A0A6A6LWQ9_HEVBR</name>
<dbReference type="InterPro" id="IPR046955">
    <property type="entry name" value="PHR1-like"/>
</dbReference>
<dbReference type="PANTHER" id="PTHR31314:SF84">
    <property type="entry name" value="HOMEODOMAIN-LIKE SUPERFAMILY PROTEIN-RELATED"/>
    <property type="match status" value="1"/>
</dbReference>
<protein>
    <recommendedName>
        <fullName evidence="6">HTH myb-type domain-containing protein</fullName>
    </recommendedName>
</protein>
<dbReference type="FunFam" id="1.10.10.60:FF:000002">
    <property type="entry name" value="Myb family transcription factor"/>
    <property type="match status" value="1"/>
</dbReference>
<dbReference type="PANTHER" id="PTHR31314">
    <property type="entry name" value="MYB FAMILY TRANSCRIPTION FACTOR PHL7-LIKE"/>
    <property type="match status" value="1"/>
</dbReference>
<dbReference type="Proteomes" id="UP000467840">
    <property type="component" value="Chromosome 9"/>
</dbReference>
<dbReference type="NCBIfam" id="TIGR01557">
    <property type="entry name" value="myb_SHAQKYF"/>
    <property type="match status" value="1"/>
</dbReference>
<feature type="domain" description="HTH myb-type" evidence="6">
    <location>
        <begin position="63"/>
        <end position="123"/>
    </location>
</feature>
<gene>
    <name evidence="7" type="ORF">GH714_000671</name>
</gene>
<dbReference type="GO" id="GO:0003700">
    <property type="term" value="F:DNA-binding transcription factor activity"/>
    <property type="evidence" value="ECO:0007669"/>
    <property type="project" value="InterPro"/>
</dbReference>
<dbReference type="InterPro" id="IPR001005">
    <property type="entry name" value="SANT/Myb"/>
</dbReference>
<dbReference type="SUPFAM" id="SSF46689">
    <property type="entry name" value="Homeodomain-like"/>
    <property type="match status" value="1"/>
</dbReference>
<dbReference type="AlphaFoldDB" id="A0A6A6LWQ9"/>
<dbReference type="InterPro" id="IPR017930">
    <property type="entry name" value="Myb_dom"/>
</dbReference>
<evidence type="ECO:0000256" key="5">
    <source>
        <dbReference type="SAM" id="MobiDB-lite"/>
    </source>
</evidence>
<dbReference type="GO" id="GO:0003677">
    <property type="term" value="F:DNA binding"/>
    <property type="evidence" value="ECO:0007669"/>
    <property type="project" value="InterPro"/>
</dbReference>
<keyword evidence="2" id="KW-0805">Transcription regulation</keyword>
<dbReference type="Gene3D" id="1.10.10.60">
    <property type="entry name" value="Homeodomain-like"/>
    <property type="match status" value="1"/>
</dbReference>
<evidence type="ECO:0000256" key="2">
    <source>
        <dbReference type="ARBA" id="ARBA00023015"/>
    </source>
</evidence>